<evidence type="ECO:0000256" key="2">
    <source>
        <dbReference type="SAM" id="SignalP"/>
    </source>
</evidence>
<dbReference type="EMBL" id="CP040442">
    <property type="protein sequence ID" value="QOW09821.1"/>
    <property type="molecule type" value="Genomic_DNA"/>
</dbReference>
<dbReference type="PANTHER" id="PTHR21666:SF270">
    <property type="entry name" value="MUREIN HYDROLASE ACTIVATOR ENVC"/>
    <property type="match status" value="1"/>
</dbReference>
<dbReference type="RefSeq" id="WP_193813038.1">
    <property type="nucleotide sequence ID" value="NZ_CP040442.1"/>
</dbReference>
<gene>
    <name evidence="4" type="ORF">Q73A0000_05295</name>
</gene>
<dbReference type="CDD" id="cd12797">
    <property type="entry name" value="M23_peptidase"/>
    <property type="match status" value="1"/>
</dbReference>
<accession>A0A7M2Y6N6</accession>
<evidence type="ECO:0000259" key="3">
    <source>
        <dbReference type="Pfam" id="PF01551"/>
    </source>
</evidence>
<sequence length="289" mass="33138">MKLKFKYKVSFLILFCSSLVFAQFNTLTRNSIKKDEVFPKKEEMQQDGKDKDEKVKDEKEKKKSSRIKFFNTTSKSDLKRELDSLKTLMLKYSLSKNKEQKLNFKKIEDSLIQMMKKNIEYSTEINSRTSIKQYDFVNDDQPNAISKIFMPLKNGIMVTSPFGTRIHPLFGKMKMHNGADLKANYENIHSVMDGIVMESGWDSGGGGNYIKIKHSNSYVTSYLHLSQIYYKVGEYVKAGFIIAKSGNSGNSTGAHLHFSVTENGNYINPIRFLNDLIKANNLIATYYAN</sequence>
<reference evidence="4 5" key="1">
    <citation type="submission" date="2019-05" db="EMBL/GenBank/DDBJ databases">
        <title>Chryseobacterium sp. isolated from King George Island, maritime Antarctica.</title>
        <authorList>
            <person name="Peng X."/>
        </authorList>
    </citation>
    <scope>NUCLEOTIDE SEQUENCE [LARGE SCALE GENOMIC DNA]</scope>
    <source>
        <strain evidence="4 5">7-3A</strain>
    </source>
</reference>
<name>A0A7M2Y6N6_9FLAO</name>
<dbReference type="Gene3D" id="2.70.70.10">
    <property type="entry name" value="Glucose Permease (Domain IIA)"/>
    <property type="match status" value="1"/>
</dbReference>
<dbReference type="Pfam" id="PF01551">
    <property type="entry name" value="Peptidase_M23"/>
    <property type="match status" value="1"/>
</dbReference>
<protein>
    <submittedName>
        <fullName evidence="4">M23 family metallopeptidase</fullName>
    </submittedName>
</protein>
<feature type="region of interest" description="Disordered" evidence="1">
    <location>
        <begin position="40"/>
        <end position="59"/>
    </location>
</feature>
<dbReference type="InterPro" id="IPR011055">
    <property type="entry name" value="Dup_hybrid_motif"/>
</dbReference>
<evidence type="ECO:0000313" key="4">
    <source>
        <dbReference type="EMBL" id="QOW09821.1"/>
    </source>
</evidence>
<dbReference type="KEGG" id="kfa:Q73A0000_05295"/>
<evidence type="ECO:0000256" key="1">
    <source>
        <dbReference type="SAM" id="MobiDB-lite"/>
    </source>
</evidence>
<dbReference type="GO" id="GO:0004222">
    <property type="term" value="F:metalloendopeptidase activity"/>
    <property type="evidence" value="ECO:0007669"/>
    <property type="project" value="TreeGrafter"/>
</dbReference>
<keyword evidence="2" id="KW-0732">Signal</keyword>
<feature type="chain" id="PRO_5032455619" evidence="2">
    <location>
        <begin position="23"/>
        <end position="289"/>
    </location>
</feature>
<dbReference type="PANTHER" id="PTHR21666">
    <property type="entry name" value="PEPTIDASE-RELATED"/>
    <property type="match status" value="1"/>
</dbReference>
<dbReference type="Proteomes" id="UP000594195">
    <property type="component" value="Chromosome"/>
</dbReference>
<dbReference type="AlphaFoldDB" id="A0A7M2Y6N6"/>
<keyword evidence="5" id="KW-1185">Reference proteome</keyword>
<dbReference type="InterPro" id="IPR016047">
    <property type="entry name" value="M23ase_b-sheet_dom"/>
</dbReference>
<organism evidence="4 5">
    <name type="scientific">Kaistella flava</name>
    <name type="common">ex Peng et al. 2021</name>
    <dbReference type="NCBI Taxonomy" id="2038776"/>
    <lineage>
        <taxon>Bacteria</taxon>
        <taxon>Pseudomonadati</taxon>
        <taxon>Bacteroidota</taxon>
        <taxon>Flavobacteriia</taxon>
        <taxon>Flavobacteriales</taxon>
        <taxon>Weeksellaceae</taxon>
        <taxon>Chryseobacterium group</taxon>
        <taxon>Kaistella</taxon>
    </lineage>
</organism>
<proteinExistence type="predicted"/>
<dbReference type="InterPro" id="IPR050570">
    <property type="entry name" value="Cell_wall_metabolism_enzyme"/>
</dbReference>
<feature type="domain" description="M23ase beta-sheet core" evidence="3">
    <location>
        <begin position="174"/>
        <end position="269"/>
    </location>
</feature>
<evidence type="ECO:0000313" key="5">
    <source>
        <dbReference type="Proteomes" id="UP000594195"/>
    </source>
</evidence>
<feature type="signal peptide" evidence="2">
    <location>
        <begin position="1"/>
        <end position="22"/>
    </location>
</feature>
<dbReference type="SUPFAM" id="SSF51261">
    <property type="entry name" value="Duplicated hybrid motif"/>
    <property type="match status" value="1"/>
</dbReference>